<dbReference type="Pfam" id="PF07719">
    <property type="entry name" value="TPR_2"/>
    <property type="match status" value="1"/>
</dbReference>
<dbReference type="SUPFAM" id="SSF48452">
    <property type="entry name" value="TPR-like"/>
    <property type="match status" value="2"/>
</dbReference>
<dbReference type="Pfam" id="PF13432">
    <property type="entry name" value="TPR_16"/>
    <property type="match status" value="1"/>
</dbReference>
<sequence length="487" mass="55126">MIRQLIRLLLCIILAGGFNISSSGEVRLSDSLLAQSKKKKKKKSSGKKKKKSKKKKSKKKKSKKKKSSKKKKKSAPAASTSPPIINKGPKINVAAYADELYQLTGQLEASNKEMAKATRYIYAEKPKKKIKNIESLPFLTTGDYEADSRNNPNNIYIQRQLGLHYESVSNWEGAKDIYLRQIKKHPTNPDAHFYLGSFYAMLGEYEKARQSFEEALELNPDHKGTVDAMAMYTNNPDQKALSNQILGMSSERVPDGPAQKLTIIRQRLVEGNYTDALRLSEEGHKNFPTHNGFLQLIGETQLSMGNVEDAKSAFQRSIKLNAKDKESHVSLANLYFDIGKYVYAALSFSDVIYLDSEDTDSRYMQGLSYFKAQEWGRAAASWEDLLHYKPDNEVVRILLPQTYYILAIEYNRLGNPAMGRQSFKNALSVNPNSSLWLASSMSTLGGYYRDKRMYRESLAAYQEVIELSPNNAQAYLGIGLTYWNMDE</sequence>
<feature type="compositionally biased region" description="Basic residues" evidence="3">
    <location>
        <begin position="36"/>
        <end position="74"/>
    </location>
</feature>
<dbReference type="SMART" id="SM00028">
    <property type="entry name" value="TPR"/>
    <property type="match status" value="7"/>
</dbReference>
<dbReference type="InterPro" id="IPR011990">
    <property type="entry name" value="TPR-like_helical_dom_sf"/>
</dbReference>
<dbReference type="InterPro" id="IPR019734">
    <property type="entry name" value="TPR_rpt"/>
</dbReference>
<reference evidence="4" key="1">
    <citation type="submission" date="2018-05" db="EMBL/GenBank/DDBJ databases">
        <authorList>
            <person name="Lanie J.A."/>
            <person name="Ng W.-L."/>
            <person name="Kazmierczak K.M."/>
            <person name="Andrzejewski T.M."/>
            <person name="Davidsen T.M."/>
            <person name="Wayne K.J."/>
            <person name="Tettelin H."/>
            <person name="Glass J.I."/>
            <person name="Rusch D."/>
            <person name="Podicherti R."/>
            <person name="Tsui H.-C.T."/>
            <person name="Winkler M.E."/>
        </authorList>
    </citation>
    <scope>NUCLEOTIDE SEQUENCE</scope>
</reference>
<dbReference type="PROSITE" id="PS50005">
    <property type="entry name" value="TPR"/>
    <property type="match status" value="4"/>
</dbReference>
<proteinExistence type="predicted"/>
<evidence type="ECO:0000256" key="3">
    <source>
        <dbReference type="SAM" id="MobiDB-lite"/>
    </source>
</evidence>
<evidence type="ECO:0000256" key="1">
    <source>
        <dbReference type="ARBA" id="ARBA00022737"/>
    </source>
</evidence>
<evidence type="ECO:0000313" key="4">
    <source>
        <dbReference type="EMBL" id="SVA79685.1"/>
    </source>
</evidence>
<keyword evidence="1" id="KW-0677">Repeat</keyword>
<gene>
    <name evidence="4" type="ORF">METZ01_LOCUS132539</name>
</gene>
<accession>A0A381YRP5</accession>
<feature type="non-terminal residue" evidence="4">
    <location>
        <position position="487"/>
    </location>
</feature>
<protein>
    <submittedName>
        <fullName evidence="4">Uncharacterized protein</fullName>
    </submittedName>
</protein>
<dbReference type="InterPro" id="IPR013105">
    <property type="entry name" value="TPR_2"/>
</dbReference>
<dbReference type="Pfam" id="PF13181">
    <property type="entry name" value="TPR_8"/>
    <property type="match status" value="1"/>
</dbReference>
<feature type="region of interest" description="Disordered" evidence="3">
    <location>
        <begin position="32"/>
        <end position="84"/>
    </location>
</feature>
<name>A0A381YRP5_9ZZZZ</name>
<dbReference type="Gene3D" id="1.25.40.10">
    <property type="entry name" value="Tetratricopeptide repeat domain"/>
    <property type="match status" value="2"/>
</dbReference>
<organism evidence="4">
    <name type="scientific">marine metagenome</name>
    <dbReference type="NCBI Taxonomy" id="408172"/>
    <lineage>
        <taxon>unclassified sequences</taxon>
        <taxon>metagenomes</taxon>
        <taxon>ecological metagenomes</taxon>
    </lineage>
</organism>
<evidence type="ECO:0000256" key="2">
    <source>
        <dbReference type="ARBA" id="ARBA00022803"/>
    </source>
</evidence>
<keyword evidence="2" id="KW-0802">TPR repeat</keyword>
<dbReference type="Pfam" id="PF13414">
    <property type="entry name" value="TPR_11"/>
    <property type="match status" value="1"/>
</dbReference>
<dbReference type="PROSITE" id="PS50293">
    <property type="entry name" value="TPR_REGION"/>
    <property type="match status" value="1"/>
</dbReference>
<dbReference type="PANTHER" id="PTHR12558">
    <property type="entry name" value="CELL DIVISION CYCLE 16,23,27"/>
    <property type="match status" value="1"/>
</dbReference>
<dbReference type="PANTHER" id="PTHR12558:SF13">
    <property type="entry name" value="CELL DIVISION CYCLE PROTEIN 27 HOMOLOG"/>
    <property type="match status" value="1"/>
</dbReference>
<dbReference type="EMBL" id="UINC01018893">
    <property type="protein sequence ID" value="SVA79685.1"/>
    <property type="molecule type" value="Genomic_DNA"/>
</dbReference>
<dbReference type="AlphaFoldDB" id="A0A381YRP5"/>